<evidence type="ECO:0000313" key="2">
    <source>
        <dbReference type="Proteomes" id="UP000308600"/>
    </source>
</evidence>
<sequence length="292" mass="33510">MQPCPTLPPELEYQIFLFAFQKERTRPINLLLVAKRVHDWLIPRIYEILVFRGGRARPNVAQLRTYGHHTRHLILTGVIPISVTEMLSYFPNVVNLAIWARSWLQDFGVEPKNPLTSLRLKRLSIHLEDMKDINLESTTNHEVKINENIKRFLSNITHLDCSKAIGQRELTALTYCTSLTHLCIFDTLPTQDLRWVFDVCNNLEVLIWLITRSIAGVSHTSVVVVKDERLRATFKDCGLRPDDLDKIALIGCNGYGDDWERGARGGVDMWALADREVKNKREVSWGPGLLDT</sequence>
<dbReference type="Proteomes" id="UP000308600">
    <property type="component" value="Unassembled WGS sequence"/>
</dbReference>
<proteinExistence type="predicted"/>
<protein>
    <submittedName>
        <fullName evidence="1">Uncharacterized protein</fullName>
    </submittedName>
</protein>
<name>A0ACD3AQH2_9AGAR</name>
<accession>A0ACD3AQH2</accession>
<evidence type="ECO:0000313" key="1">
    <source>
        <dbReference type="EMBL" id="TFK67162.1"/>
    </source>
</evidence>
<gene>
    <name evidence="1" type="ORF">BDN72DRAFT_843411</name>
</gene>
<dbReference type="EMBL" id="ML208383">
    <property type="protein sequence ID" value="TFK67162.1"/>
    <property type="molecule type" value="Genomic_DNA"/>
</dbReference>
<reference evidence="1 2" key="1">
    <citation type="journal article" date="2019" name="Nat. Ecol. Evol.">
        <title>Megaphylogeny resolves global patterns of mushroom evolution.</title>
        <authorList>
            <person name="Varga T."/>
            <person name="Krizsan K."/>
            <person name="Foldi C."/>
            <person name="Dima B."/>
            <person name="Sanchez-Garcia M."/>
            <person name="Sanchez-Ramirez S."/>
            <person name="Szollosi G.J."/>
            <person name="Szarkandi J.G."/>
            <person name="Papp V."/>
            <person name="Albert L."/>
            <person name="Andreopoulos W."/>
            <person name="Angelini C."/>
            <person name="Antonin V."/>
            <person name="Barry K.W."/>
            <person name="Bougher N.L."/>
            <person name="Buchanan P."/>
            <person name="Buyck B."/>
            <person name="Bense V."/>
            <person name="Catcheside P."/>
            <person name="Chovatia M."/>
            <person name="Cooper J."/>
            <person name="Damon W."/>
            <person name="Desjardin D."/>
            <person name="Finy P."/>
            <person name="Geml J."/>
            <person name="Haridas S."/>
            <person name="Hughes K."/>
            <person name="Justo A."/>
            <person name="Karasinski D."/>
            <person name="Kautmanova I."/>
            <person name="Kiss B."/>
            <person name="Kocsube S."/>
            <person name="Kotiranta H."/>
            <person name="LaButti K.M."/>
            <person name="Lechner B.E."/>
            <person name="Liimatainen K."/>
            <person name="Lipzen A."/>
            <person name="Lukacs Z."/>
            <person name="Mihaltcheva S."/>
            <person name="Morgado L.N."/>
            <person name="Niskanen T."/>
            <person name="Noordeloos M.E."/>
            <person name="Ohm R.A."/>
            <person name="Ortiz-Santana B."/>
            <person name="Ovrebo C."/>
            <person name="Racz N."/>
            <person name="Riley R."/>
            <person name="Savchenko A."/>
            <person name="Shiryaev A."/>
            <person name="Soop K."/>
            <person name="Spirin V."/>
            <person name="Szebenyi C."/>
            <person name="Tomsovsky M."/>
            <person name="Tulloss R.E."/>
            <person name="Uehling J."/>
            <person name="Grigoriev I.V."/>
            <person name="Vagvolgyi C."/>
            <person name="Papp T."/>
            <person name="Martin F.M."/>
            <person name="Miettinen O."/>
            <person name="Hibbett D.S."/>
            <person name="Nagy L.G."/>
        </authorList>
    </citation>
    <scope>NUCLEOTIDE SEQUENCE [LARGE SCALE GENOMIC DNA]</scope>
    <source>
        <strain evidence="1 2">NL-1719</strain>
    </source>
</reference>
<keyword evidence="2" id="KW-1185">Reference proteome</keyword>
<organism evidence="1 2">
    <name type="scientific">Pluteus cervinus</name>
    <dbReference type="NCBI Taxonomy" id="181527"/>
    <lineage>
        <taxon>Eukaryota</taxon>
        <taxon>Fungi</taxon>
        <taxon>Dikarya</taxon>
        <taxon>Basidiomycota</taxon>
        <taxon>Agaricomycotina</taxon>
        <taxon>Agaricomycetes</taxon>
        <taxon>Agaricomycetidae</taxon>
        <taxon>Agaricales</taxon>
        <taxon>Pluteineae</taxon>
        <taxon>Pluteaceae</taxon>
        <taxon>Pluteus</taxon>
    </lineage>
</organism>